<accession>A0A090Q1U9</accession>
<feature type="domain" description="LTD" evidence="7">
    <location>
        <begin position="425"/>
        <end position="549"/>
    </location>
</feature>
<dbReference type="Pfam" id="PF00932">
    <property type="entry name" value="LTD"/>
    <property type="match status" value="1"/>
</dbReference>
<dbReference type="InterPro" id="IPR026444">
    <property type="entry name" value="Secre_tail"/>
</dbReference>
<feature type="chain" id="PRO_5001861504" evidence="6">
    <location>
        <begin position="19"/>
        <end position="674"/>
    </location>
</feature>
<dbReference type="Pfam" id="PF18962">
    <property type="entry name" value="Por_Secre_tail"/>
    <property type="match status" value="1"/>
</dbReference>
<keyword evidence="3 6" id="KW-0732">Signal</keyword>
<dbReference type="InterPro" id="IPR001322">
    <property type="entry name" value="Lamin_tail_dom"/>
</dbReference>
<dbReference type="PANTHER" id="PTHR33607:SF2">
    <property type="entry name" value="ENDONUCLEASE-1"/>
    <property type="match status" value="1"/>
</dbReference>
<dbReference type="InterPro" id="IPR007346">
    <property type="entry name" value="Endonuclease-I"/>
</dbReference>
<evidence type="ECO:0000256" key="4">
    <source>
        <dbReference type="ARBA" id="ARBA00022801"/>
    </source>
</evidence>
<evidence type="ECO:0000259" key="7">
    <source>
        <dbReference type="PROSITE" id="PS51841"/>
    </source>
</evidence>
<sequence>MRTILFYIVIGCFAFAKAQPPANYYNSANGLTGYALKTELSNIISNGYNNQGYGALHTLYLTSDNDEYYDNGTQTGTILDMYSENPTGADPYNFNGNTNERCGNYSQEGDCYNREHLFPQGFFNQREPMRSDAHHVIPTDGFVNGGRGSLPFGEVDSSSGGVTTYRNGSRKGPSATPGFTGTVFEPIDEFKGDIARSLFYFATRYEAQFNDTSWDSPNATNDPRDGSQNQYFEQWFVDLLLDWHNADPVSQKEIDRNNDVYLHQNNRNPYIDNPSWVTDIWTSSNAPSGRLFVTLEDTYVDTNNNATIDAGDRIEYDYTYNNIGQSILYNLSSTPIVGTFENTVTPVSSLNPGQSITNPFGKLVVVLTNNLINSSPNCELENYLTTTADFNSTGTNGGLSKLSDDPDNFANIDTDGDNLPDDRNRTTVCTSTGVVFNTLFISEYIEGSGNNKAIELSNWTGAPVDLNGYTLARDANGGGNWSGTVTLSGTVADQDVWVIARGNASSTIVNAADQLVSSGSALDFNGNDPVGLFLNGNLIDIVGTFGSGSNDFAKDETLVRKSNVQAPLIPFNKNRDWDVFPTDDTNDLGMHDAVTLSLIASEIGDVILYPNPSTNGTFTIDNFKSDMNYVVFDMTGRIVLNGTENNFTIENPGLYLIQIKRNDKSSVTKKIIVR</sequence>
<dbReference type="RefSeq" id="WP_042278744.1">
    <property type="nucleotide sequence ID" value="NZ_BBML01000004.1"/>
</dbReference>
<protein>
    <submittedName>
        <fullName evidence="8">Endonuclease I</fullName>
    </submittedName>
</protein>
<reference evidence="8" key="1">
    <citation type="journal article" date="2014" name="Genome Announc.">
        <title>Draft Genome Sequences of Marine Flavobacterium Nonlabens Strains NR17, NR24, NR27, NR32, NR33, and Ara13.</title>
        <authorList>
            <person name="Nakanishi M."/>
            <person name="Meirelles P."/>
            <person name="Suzuki R."/>
            <person name="Takatani N."/>
            <person name="Mino S."/>
            <person name="Suda W."/>
            <person name="Oshima K."/>
            <person name="Hattori M."/>
            <person name="Ohkuma M."/>
            <person name="Hosokawa M."/>
            <person name="Miyashita K."/>
            <person name="Thompson F.L."/>
            <person name="Niwa A."/>
            <person name="Sawabe T."/>
            <person name="Sawabe T."/>
        </authorList>
    </citation>
    <scope>NUCLEOTIDE SEQUENCE [LARGE SCALE GENOMIC DNA]</scope>
    <source>
        <strain evidence="8">JCM 19294</strain>
    </source>
</reference>
<organism evidence="8 9">
    <name type="scientific">Nonlabens tegetincola</name>
    <dbReference type="NCBI Taxonomy" id="323273"/>
    <lineage>
        <taxon>Bacteria</taxon>
        <taxon>Pseudomonadati</taxon>
        <taxon>Bacteroidota</taxon>
        <taxon>Flavobacteriia</taxon>
        <taxon>Flavobacteriales</taxon>
        <taxon>Flavobacteriaceae</taxon>
        <taxon>Nonlabens</taxon>
    </lineage>
</organism>
<dbReference type="AlphaFoldDB" id="A0A090Q1U9"/>
<keyword evidence="8" id="KW-0255">Endonuclease</keyword>
<dbReference type="PROSITE" id="PS51841">
    <property type="entry name" value="LTD"/>
    <property type="match status" value="1"/>
</dbReference>
<dbReference type="PANTHER" id="PTHR33607">
    <property type="entry name" value="ENDONUCLEASE-1"/>
    <property type="match status" value="1"/>
</dbReference>
<comment type="caution">
    <text evidence="8">The sequence shown here is derived from an EMBL/GenBank/DDBJ whole genome shotgun (WGS) entry which is preliminary data.</text>
</comment>
<dbReference type="eggNOG" id="COG2356">
    <property type="taxonomic scope" value="Bacteria"/>
</dbReference>
<feature type="compositionally biased region" description="Polar residues" evidence="5">
    <location>
        <begin position="156"/>
        <end position="167"/>
    </location>
</feature>
<comment type="similarity">
    <text evidence="1">Belongs to the EndA/NucM nuclease family.</text>
</comment>
<dbReference type="Pfam" id="PF04231">
    <property type="entry name" value="Endonuclease_1"/>
    <property type="match status" value="1"/>
</dbReference>
<evidence type="ECO:0000256" key="5">
    <source>
        <dbReference type="SAM" id="MobiDB-lite"/>
    </source>
</evidence>
<evidence type="ECO:0000313" key="9">
    <source>
        <dbReference type="Proteomes" id="UP000029221"/>
    </source>
</evidence>
<gene>
    <name evidence="8" type="ORF">JCM19294_481</name>
</gene>
<dbReference type="GO" id="GO:0004519">
    <property type="term" value="F:endonuclease activity"/>
    <property type="evidence" value="ECO:0007669"/>
    <property type="project" value="UniProtKB-KW"/>
</dbReference>
<evidence type="ECO:0000256" key="3">
    <source>
        <dbReference type="ARBA" id="ARBA00022729"/>
    </source>
</evidence>
<dbReference type="STRING" id="319236.BST91_03760"/>
<dbReference type="InterPro" id="IPR044925">
    <property type="entry name" value="His-Me_finger_sf"/>
</dbReference>
<dbReference type="GO" id="GO:0016787">
    <property type="term" value="F:hydrolase activity"/>
    <property type="evidence" value="ECO:0007669"/>
    <property type="project" value="UniProtKB-KW"/>
</dbReference>
<proteinExistence type="inferred from homology"/>
<dbReference type="SUPFAM" id="SSF54060">
    <property type="entry name" value="His-Me finger endonucleases"/>
    <property type="match status" value="1"/>
</dbReference>
<evidence type="ECO:0000256" key="1">
    <source>
        <dbReference type="ARBA" id="ARBA00006429"/>
    </source>
</evidence>
<feature type="region of interest" description="Disordered" evidence="5">
    <location>
        <begin position="153"/>
        <end position="177"/>
    </location>
</feature>
<dbReference type="EMBL" id="BBML01000004">
    <property type="protein sequence ID" value="GAK96975.1"/>
    <property type="molecule type" value="Genomic_DNA"/>
</dbReference>
<dbReference type="NCBIfam" id="TIGR04183">
    <property type="entry name" value="Por_Secre_tail"/>
    <property type="match status" value="1"/>
</dbReference>
<dbReference type="Proteomes" id="UP000029221">
    <property type="component" value="Unassembled WGS sequence"/>
</dbReference>
<keyword evidence="2" id="KW-0540">Nuclease</keyword>
<keyword evidence="9" id="KW-1185">Reference proteome</keyword>
<feature type="signal peptide" evidence="6">
    <location>
        <begin position="1"/>
        <end position="18"/>
    </location>
</feature>
<evidence type="ECO:0000313" key="8">
    <source>
        <dbReference type="EMBL" id="GAK96975.1"/>
    </source>
</evidence>
<evidence type="ECO:0000256" key="6">
    <source>
        <dbReference type="SAM" id="SignalP"/>
    </source>
</evidence>
<keyword evidence="4" id="KW-0378">Hydrolase</keyword>
<name>A0A090Q1U9_9FLAO</name>
<evidence type="ECO:0000256" key="2">
    <source>
        <dbReference type="ARBA" id="ARBA00022722"/>
    </source>
</evidence>